<keyword evidence="2" id="KW-0812">Transmembrane</keyword>
<keyword evidence="2" id="KW-0472">Membrane</keyword>
<keyword evidence="2" id="KW-1133">Transmembrane helix</keyword>
<evidence type="ECO:0000313" key="3">
    <source>
        <dbReference type="EMBL" id="QEG21846.1"/>
    </source>
</evidence>
<evidence type="ECO:0000256" key="2">
    <source>
        <dbReference type="SAM" id="Phobius"/>
    </source>
</evidence>
<proteinExistence type="predicted"/>
<evidence type="ECO:0000313" key="4">
    <source>
        <dbReference type="Proteomes" id="UP000322214"/>
    </source>
</evidence>
<evidence type="ECO:0008006" key="5">
    <source>
        <dbReference type="Google" id="ProtNLM"/>
    </source>
</evidence>
<accession>A0A5B9PBF0</accession>
<dbReference type="AlphaFoldDB" id="A0A5B9PBF0"/>
<reference evidence="3 4" key="1">
    <citation type="submission" date="2019-08" db="EMBL/GenBank/DDBJ databases">
        <title>Deep-cultivation of Planctomycetes and their phenomic and genomic characterization uncovers novel biology.</title>
        <authorList>
            <person name="Wiegand S."/>
            <person name="Jogler M."/>
            <person name="Boedeker C."/>
            <person name="Pinto D."/>
            <person name="Vollmers J."/>
            <person name="Rivas-Marin E."/>
            <person name="Kohn T."/>
            <person name="Peeters S.H."/>
            <person name="Heuer A."/>
            <person name="Rast P."/>
            <person name="Oberbeckmann S."/>
            <person name="Bunk B."/>
            <person name="Jeske O."/>
            <person name="Meyerdierks A."/>
            <person name="Storesund J.E."/>
            <person name="Kallscheuer N."/>
            <person name="Luecker S."/>
            <person name="Lage O.M."/>
            <person name="Pohl T."/>
            <person name="Merkel B.J."/>
            <person name="Hornburger P."/>
            <person name="Mueller R.-W."/>
            <person name="Bruemmer F."/>
            <person name="Labrenz M."/>
            <person name="Spormann A.M."/>
            <person name="Op den Camp H."/>
            <person name="Overmann J."/>
            <person name="Amann R."/>
            <person name="Jetten M.S.M."/>
            <person name="Mascher T."/>
            <person name="Medema M.H."/>
            <person name="Devos D.P."/>
            <person name="Kaster A.-K."/>
            <person name="Ovreas L."/>
            <person name="Rohde M."/>
            <person name="Galperin M.Y."/>
            <person name="Jogler C."/>
        </authorList>
    </citation>
    <scope>NUCLEOTIDE SEQUENCE [LARGE SCALE GENOMIC DNA]</scope>
    <source>
        <strain evidence="3 4">FC18</strain>
    </source>
</reference>
<organism evidence="3 4">
    <name type="scientific">Mariniblastus fucicola</name>
    <dbReference type="NCBI Taxonomy" id="980251"/>
    <lineage>
        <taxon>Bacteria</taxon>
        <taxon>Pseudomonadati</taxon>
        <taxon>Planctomycetota</taxon>
        <taxon>Planctomycetia</taxon>
        <taxon>Pirellulales</taxon>
        <taxon>Pirellulaceae</taxon>
        <taxon>Mariniblastus</taxon>
    </lineage>
</organism>
<protein>
    <recommendedName>
        <fullName evidence="5">Chain length determinant protein</fullName>
    </recommendedName>
</protein>
<dbReference type="RefSeq" id="WP_075085518.1">
    <property type="nucleotide sequence ID" value="NZ_CP042912.1"/>
</dbReference>
<dbReference type="KEGG" id="mff:MFFC18_17070"/>
<keyword evidence="1" id="KW-0175">Coiled coil</keyword>
<dbReference type="Proteomes" id="UP000322214">
    <property type="component" value="Chromosome"/>
</dbReference>
<feature type="transmembrane region" description="Helical" evidence="2">
    <location>
        <begin position="20"/>
        <end position="39"/>
    </location>
</feature>
<sequence length="467" mass="51270">MSEIPQTKMLSKLGRRRRQMAFLVVAAATFFCLSLIWPMSTKSWRSESEIALQLTARKDSATEFKKLLGEVVKRHTSPESIARTLEHNGIAIEGSDIAVSEIANKVHRRLNVSLFDKNMDPDLVNIRVGLEGYATEEENYFVNVLATTIAKDFMTSPLAGILPTELAPVEDIESLQQRHAEIETRANALLSQIQSNLQQSANEMVQSQQDVPLLGDSTESLADLQNRLRELALQRQRIESSGGSVMLELAAIDQQIDDVQRRVNAAGEESSGPFHMASHTLNRVATGEGLQVNFDSLRSTISDLANVTAEACTAAETAARTRPAFTISSVRGRAPVPVGAIPSTRELLFLMLASTVFATIVSLAYQPFSQRGFETVDQIGKKLKLPVIATLESRNEFEDITGPGIPVEPVKAEVPGSNQVVNVCKWILFCSLMLTIGFCLVNADIRDAFMVSPFHGFAEIVWTLKGN</sequence>
<dbReference type="STRING" id="980251.GCA_001642875_03308"/>
<name>A0A5B9PBF0_9BACT</name>
<evidence type="ECO:0000256" key="1">
    <source>
        <dbReference type="SAM" id="Coils"/>
    </source>
</evidence>
<feature type="coiled-coil region" evidence="1">
    <location>
        <begin position="172"/>
        <end position="269"/>
    </location>
</feature>
<gene>
    <name evidence="3" type="ORF">MFFC18_17070</name>
</gene>
<keyword evidence="4" id="KW-1185">Reference proteome</keyword>
<dbReference type="EMBL" id="CP042912">
    <property type="protein sequence ID" value="QEG21846.1"/>
    <property type="molecule type" value="Genomic_DNA"/>
</dbReference>